<dbReference type="EMBL" id="CP097503">
    <property type="protein sequence ID" value="URD82061.1"/>
    <property type="molecule type" value="Genomic_DNA"/>
</dbReference>
<proteinExistence type="predicted"/>
<dbReference type="OrthoDB" id="10249888at2759"/>
<organism evidence="2 3">
    <name type="scientific">Musa troglodytarum</name>
    <name type="common">fe'i banana</name>
    <dbReference type="NCBI Taxonomy" id="320322"/>
    <lineage>
        <taxon>Eukaryota</taxon>
        <taxon>Viridiplantae</taxon>
        <taxon>Streptophyta</taxon>
        <taxon>Embryophyta</taxon>
        <taxon>Tracheophyta</taxon>
        <taxon>Spermatophyta</taxon>
        <taxon>Magnoliopsida</taxon>
        <taxon>Liliopsida</taxon>
        <taxon>Zingiberales</taxon>
        <taxon>Musaceae</taxon>
        <taxon>Musa</taxon>
    </lineage>
</organism>
<dbReference type="AlphaFoldDB" id="A0A9E7ERV2"/>
<keyword evidence="3" id="KW-1185">Reference proteome</keyword>
<protein>
    <submittedName>
        <fullName evidence="2">C-terminal domain phosphatase-like</fullName>
    </submittedName>
</protein>
<evidence type="ECO:0000313" key="3">
    <source>
        <dbReference type="Proteomes" id="UP001055439"/>
    </source>
</evidence>
<sequence>MRQSGNDVDGEADEESAHGGVDGAEEGEDDGQEPDGDDHGKPGEGAQADALGVVHSDRLLPHEVQRGAGEAEGDELVDQHQDDGGVPPPRLGQQREGVGVRQKLVAEGPVGGGRRRQRQGEHVHRGQQVLSFSGRSPSEHHPADWTPTATPSFCDRHLRTPTPASDESSEQDGARWRKASTHTVTAWPPKV</sequence>
<accession>A0A9E7ERV2</accession>
<reference evidence="2" key="1">
    <citation type="submission" date="2022-05" db="EMBL/GenBank/DDBJ databases">
        <title>The Musa troglodytarum L. genome provides insights into the mechanism of non-climacteric behaviour and enrichment of carotenoids.</title>
        <authorList>
            <person name="Wang J."/>
        </authorList>
    </citation>
    <scope>NUCLEOTIDE SEQUENCE</scope>
    <source>
        <tissue evidence="2">Leaf</tissue>
    </source>
</reference>
<feature type="compositionally biased region" description="Basic and acidic residues" evidence="1">
    <location>
        <begin position="55"/>
        <end position="65"/>
    </location>
</feature>
<feature type="region of interest" description="Disordered" evidence="1">
    <location>
        <begin position="1"/>
        <end position="191"/>
    </location>
</feature>
<evidence type="ECO:0000313" key="2">
    <source>
        <dbReference type="EMBL" id="URD82061.1"/>
    </source>
</evidence>
<gene>
    <name evidence="2" type="ORF">MUK42_05170</name>
</gene>
<evidence type="ECO:0000256" key="1">
    <source>
        <dbReference type="SAM" id="MobiDB-lite"/>
    </source>
</evidence>
<name>A0A9E7ERV2_9LILI</name>
<dbReference type="Proteomes" id="UP001055439">
    <property type="component" value="Chromosome 10"/>
</dbReference>
<feature type="compositionally biased region" description="Acidic residues" evidence="1">
    <location>
        <begin position="23"/>
        <end position="36"/>
    </location>
</feature>